<evidence type="ECO:0000256" key="17">
    <source>
        <dbReference type="RuleBase" id="RU004460"/>
    </source>
</evidence>
<dbReference type="Gene3D" id="3.40.50.1010">
    <property type="entry name" value="5'-nuclease"/>
    <property type="match status" value="1"/>
</dbReference>
<dbReference type="CDD" id="cd09898">
    <property type="entry name" value="H3TH_53EXO"/>
    <property type="match status" value="1"/>
</dbReference>
<sequence>MTKPPHLTLIDGSGFIFRAYHRLPPLTDPEGTPVGAVFGFTSMLWNLIEAARKSPEDDYLAVILDAGKHSFRNDLYPEYKANRPEPPEDLRPQFPLIRDAVNALGVPCIEKPLYEADDLIASYAEAAIAAGMTVTIVSSDKDLMQLIRPGLTLLDTMQNKRFSDPEVLEKWGVPPAKLAEVLALMGDSVDNVPGVPGVGPKTAADLVNQYGDLEGVLAAIPEIKRPKLRENLELHAEAARLSRVLVELKRDLPLEPPLDALKLDDNQDRDKLAPFLAKHGFRTLLAKLGEQGRAAAATIAKPKDEEDEGAPDVPFDLDAYECVTSTERLNWWLDEARRLGKVAFDTETSSLDAVSADLVGFSLALQPGKACYVPLAHVSGEGLLAEPVDQLSATDALPLLKPLLEDAGVLKIGQNLKYDMLVLASHGISIAPFDDTMLLSYALSAGLHGHGMDELSEKLLGHTPISFKDVAGSGKAQLSFAQVPLDKATRYAAEDADVTFRLWQKLKPRLWREKVTRTYEWQDRPLVPVLARMEGHGVKVDRVELARMSTEFAGEMARLEGEVHAIAGQPFALGSPKQLGEILFDKLGLPGGKKGKTGQYSTDVTELERLAALDLPGTELARKLLDWRQVSKLRSTYTEALQQQINPQTGRVHTSFSMAVAATGRLASTDPNLQNIPIRTAMGRRIRDAFVAEPGNVILSADYNQIELRLMAHIADVPELKEAYASGQDIHALTARQVFGLAADAPVDRDLRGRAKTINFSIIYGISAFGLAQRLGISRGEAQEFIERYLDRYHGIRRYMAETVAKVREDAFVTTLYGRRINVPGIRSKVQSERGGAERAAINAPVQGTAADIIKRAMIRMEAALAEAGLTGTRMLLQVHDELVFEAPESEAETAKGVIRTVMESAAGPALALSVPLGVEVGTGANWGAAH</sequence>
<dbReference type="SUPFAM" id="SSF53098">
    <property type="entry name" value="Ribonuclease H-like"/>
    <property type="match status" value="1"/>
</dbReference>
<dbReference type="SUPFAM" id="SSF88723">
    <property type="entry name" value="PIN domain-like"/>
    <property type="match status" value="1"/>
</dbReference>
<proteinExistence type="inferred from homology"/>
<keyword evidence="9 17" id="KW-0227">DNA damage</keyword>
<dbReference type="Pfam" id="PF01612">
    <property type="entry name" value="DNA_pol_A_exo1"/>
    <property type="match status" value="1"/>
</dbReference>
<dbReference type="SMART" id="SM00482">
    <property type="entry name" value="POLAc"/>
    <property type="match status" value="1"/>
</dbReference>
<evidence type="ECO:0000256" key="11">
    <source>
        <dbReference type="ARBA" id="ARBA00022839"/>
    </source>
</evidence>
<dbReference type="AlphaFoldDB" id="A0A501XPQ2"/>
<keyword evidence="5 17" id="KW-0808">Transferase</keyword>
<keyword evidence="13 17" id="KW-0238">DNA-binding</keyword>
<dbReference type="GO" id="GO:0006302">
    <property type="term" value="P:double-strand break repair"/>
    <property type="evidence" value="ECO:0007669"/>
    <property type="project" value="TreeGrafter"/>
</dbReference>
<feature type="domain" description="5'-3' exonuclease" evidence="19">
    <location>
        <begin position="3"/>
        <end position="264"/>
    </location>
</feature>
<dbReference type="SMART" id="SM00279">
    <property type="entry name" value="HhH2"/>
    <property type="match status" value="1"/>
</dbReference>
<name>A0A501XPQ2_9SPHN</name>
<dbReference type="CDD" id="cd06139">
    <property type="entry name" value="DNA_polA_I_Ecoli_like_exo"/>
    <property type="match status" value="1"/>
</dbReference>
<evidence type="ECO:0000259" key="19">
    <source>
        <dbReference type="SMART" id="SM00475"/>
    </source>
</evidence>
<dbReference type="PANTHER" id="PTHR10133">
    <property type="entry name" value="DNA POLYMERASE I"/>
    <property type="match status" value="1"/>
</dbReference>
<dbReference type="GO" id="GO:0003887">
    <property type="term" value="F:DNA-directed DNA polymerase activity"/>
    <property type="evidence" value="ECO:0007669"/>
    <property type="project" value="UniProtKB-UniRule"/>
</dbReference>
<evidence type="ECO:0000259" key="20">
    <source>
        <dbReference type="SMART" id="SM00482"/>
    </source>
</evidence>
<dbReference type="InterPro" id="IPR008918">
    <property type="entry name" value="HhH2"/>
</dbReference>
<dbReference type="PRINTS" id="PR00868">
    <property type="entry name" value="DNAPOLI"/>
</dbReference>
<comment type="similarity">
    <text evidence="1 17">Belongs to the DNA polymerase type-A family.</text>
</comment>
<evidence type="ECO:0000256" key="5">
    <source>
        <dbReference type="ARBA" id="ARBA00022679"/>
    </source>
</evidence>
<dbReference type="GO" id="GO:0003677">
    <property type="term" value="F:DNA binding"/>
    <property type="evidence" value="ECO:0007669"/>
    <property type="project" value="UniProtKB-UniRule"/>
</dbReference>
<protein>
    <recommendedName>
        <fullName evidence="4 16">DNA polymerase I</fullName>
        <ecNumber evidence="3 16">2.7.7.7</ecNumber>
    </recommendedName>
</protein>
<dbReference type="Pfam" id="PF01367">
    <property type="entry name" value="5_3_exonuc"/>
    <property type="match status" value="1"/>
</dbReference>
<keyword evidence="7 17" id="KW-0235">DNA replication</keyword>
<comment type="caution">
    <text evidence="21">The sequence shown here is derived from an EMBL/GenBank/DDBJ whole genome shotgun (WGS) entry which is preliminary data.</text>
</comment>
<dbReference type="Gene3D" id="1.10.150.20">
    <property type="entry name" value="5' to 3' exonuclease, C-terminal subdomain"/>
    <property type="match status" value="2"/>
</dbReference>
<evidence type="ECO:0000259" key="18">
    <source>
        <dbReference type="SMART" id="SM00474"/>
    </source>
</evidence>
<evidence type="ECO:0000256" key="10">
    <source>
        <dbReference type="ARBA" id="ARBA00022801"/>
    </source>
</evidence>
<dbReference type="SUPFAM" id="SSF47807">
    <property type="entry name" value="5' to 3' exonuclease, C-terminal subdomain"/>
    <property type="match status" value="1"/>
</dbReference>
<dbReference type="InterPro" id="IPR002421">
    <property type="entry name" value="5-3_exonuclease"/>
</dbReference>
<comment type="catalytic activity">
    <reaction evidence="15 17">
        <text>DNA(n) + a 2'-deoxyribonucleoside 5'-triphosphate = DNA(n+1) + diphosphate</text>
        <dbReference type="Rhea" id="RHEA:22508"/>
        <dbReference type="Rhea" id="RHEA-COMP:17339"/>
        <dbReference type="Rhea" id="RHEA-COMP:17340"/>
        <dbReference type="ChEBI" id="CHEBI:33019"/>
        <dbReference type="ChEBI" id="CHEBI:61560"/>
        <dbReference type="ChEBI" id="CHEBI:173112"/>
        <dbReference type="EC" id="2.7.7.7"/>
    </reaction>
</comment>
<keyword evidence="8" id="KW-0540">Nuclease</keyword>
<dbReference type="CDD" id="cd09859">
    <property type="entry name" value="PIN_53EXO"/>
    <property type="match status" value="1"/>
</dbReference>
<dbReference type="InterPro" id="IPR036279">
    <property type="entry name" value="5-3_exonuclease_C_sf"/>
</dbReference>
<dbReference type="Pfam" id="PF00476">
    <property type="entry name" value="DNA_pol_A"/>
    <property type="match status" value="1"/>
</dbReference>
<dbReference type="Pfam" id="PF02739">
    <property type="entry name" value="5_3_exonuc_N"/>
    <property type="match status" value="1"/>
</dbReference>
<comment type="function">
    <text evidence="17">In addition to polymerase activity, this DNA polymerase exhibits 3'-5' and 5'-3' exonuclease activity.</text>
</comment>
<dbReference type="InterPro" id="IPR036397">
    <property type="entry name" value="RNaseH_sf"/>
</dbReference>
<accession>A0A501XPQ2</accession>
<evidence type="ECO:0000256" key="8">
    <source>
        <dbReference type="ARBA" id="ARBA00022722"/>
    </source>
</evidence>
<evidence type="ECO:0000256" key="1">
    <source>
        <dbReference type="ARBA" id="ARBA00007705"/>
    </source>
</evidence>
<dbReference type="InterPro" id="IPR018320">
    <property type="entry name" value="DNA_polymerase_1"/>
</dbReference>
<dbReference type="FunFam" id="1.20.1060.10:FF:000001">
    <property type="entry name" value="DNA polymerase I"/>
    <property type="match status" value="1"/>
</dbReference>
<feature type="domain" description="DNA-directed DNA polymerase family A palm" evidence="20">
    <location>
        <begin position="683"/>
        <end position="891"/>
    </location>
</feature>
<dbReference type="Gene3D" id="3.30.70.370">
    <property type="match status" value="1"/>
</dbReference>
<dbReference type="GO" id="GO:0008409">
    <property type="term" value="F:5'-3' exonuclease activity"/>
    <property type="evidence" value="ECO:0007669"/>
    <property type="project" value="UniProtKB-UniRule"/>
</dbReference>
<dbReference type="NCBIfam" id="NF004397">
    <property type="entry name" value="PRK05755.1"/>
    <property type="match status" value="1"/>
</dbReference>
<evidence type="ECO:0000256" key="15">
    <source>
        <dbReference type="ARBA" id="ARBA00049244"/>
    </source>
</evidence>
<evidence type="ECO:0000256" key="2">
    <source>
        <dbReference type="ARBA" id="ARBA00011541"/>
    </source>
</evidence>
<evidence type="ECO:0000256" key="9">
    <source>
        <dbReference type="ARBA" id="ARBA00022763"/>
    </source>
</evidence>
<evidence type="ECO:0000256" key="4">
    <source>
        <dbReference type="ARBA" id="ARBA00020311"/>
    </source>
</evidence>
<dbReference type="InterPro" id="IPR029060">
    <property type="entry name" value="PIN-like_dom_sf"/>
</dbReference>
<comment type="subunit">
    <text evidence="2">Single-chain monomer with multiple functions.</text>
</comment>
<dbReference type="EMBL" id="VFSU01000017">
    <property type="protein sequence ID" value="TPE62682.1"/>
    <property type="molecule type" value="Genomic_DNA"/>
</dbReference>
<feature type="domain" description="3'-5' exonuclease" evidence="18">
    <location>
        <begin position="320"/>
        <end position="511"/>
    </location>
</feature>
<dbReference type="GO" id="GO:0006261">
    <property type="term" value="P:DNA-templated DNA replication"/>
    <property type="evidence" value="ECO:0007669"/>
    <property type="project" value="UniProtKB-UniRule"/>
</dbReference>
<reference evidence="21 22" key="1">
    <citation type="submission" date="2019-06" db="EMBL/GenBank/DDBJ databases">
        <authorList>
            <person name="Lee I."/>
            <person name="Jang G.I."/>
            <person name="Hwang C.Y."/>
        </authorList>
    </citation>
    <scope>NUCLEOTIDE SEQUENCE [LARGE SCALE GENOMIC DNA]</scope>
    <source>
        <strain evidence="21 22">PAMC 28131</strain>
    </source>
</reference>
<evidence type="ECO:0000256" key="16">
    <source>
        <dbReference type="NCBIfam" id="TIGR00593"/>
    </source>
</evidence>
<dbReference type="GO" id="GO:0008408">
    <property type="term" value="F:3'-5' exonuclease activity"/>
    <property type="evidence" value="ECO:0007669"/>
    <property type="project" value="UniProtKB-UniRule"/>
</dbReference>
<dbReference type="CDD" id="cd08637">
    <property type="entry name" value="DNA_pol_A_pol_I_C"/>
    <property type="match status" value="1"/>
</dbReference>
<dbReference type="FunFam" id="3.30.420.10:FF:000026">
    <property type="entry name" value="DNA polymerase I"/>
    <property type="match status" value="1"/>
</dbReference>
<dbReference type="InterPro" id="IPR020046">
    <property type="entry name" value="5-3_exonucl_a-hlix_arch_N"/>
</dbReference>
<keyword evidence="22" id="KW-1185">Reference proteome</keyword>
<gene>
    <name evidence="17 21" type="primary">polA</name>
    <name evidence="21" type="ORF">FJQ54_05720</name>
</gene>
<keyword evidence="10 17" id="KW-0378">Hydrolase</keyword>
<dbReference type="Proteomes" id="UP000319897">
    <property type="component" value="Unassembled WGS sequence"/>
</dbReference>
<dbReference type="RefSeq" id="WP_140927454.1">
    <property type="nucleotide sequence ID" value="NZ_VFSU01000017.1"/>
</dbReference>
<dbReference type="InterPro" id="IPR001098">
    <property type="entry name" value="DNA-dir_DNA_pol_A_palm_dom"/>
</dbReference>
<dbReference type="NCBIfam" id="TIGR00593">
    <property type="entry name" value="pola"/>
    <property type="match status" value="1"/>
</dbReference>
<dbReference type="InterPro" id="IPR002562">
    <property type="entry name" value="3'-5'_exonuclease_dom"/>
</dbReference>
<organism evidence="21 22">
    <name type="scientific">Sandaracinobacter neustonicus</name>
    <dbReference type="NCBI Taxonomy" id="1715348"/>
    <lineage>
        <taxon>Bacteria</taxon>
        <taxon>Pseudomonadati</taxon>
        <taxon>Pseudomonadota</taxon>
        <taxon>Alphaproteobacteria</taxon>
        <taxon>Sphingomonadales</taxon>
        <taxon>Sphingosinicellaceae</taxon>
        <taxon>Sandaracinobacter</taxon>
    </lineage>
</organism>
<evidence type="ECO:0000313" key="21">
    <source>
        <dbReference type="EMBL" id="TPE62682.1"/>
    </source>
</evidence>
<evidence type="ECO:0000256" key="13">
    <source>
        <dbReference type="ARBA" id="ARBA00023125"/>
    </source>
</evidence>
<dbReference type="SMART" id="SM00475">
    <property type="entry name" value="53EXOc"/>
    <property type="match status" value="1"/>
</dbReference>
<dbReference type="InterPro" id="IPR043502">
    <property type="entry name" value="DNA/RNA_pol_sf"/>
</dbReference>
<evidence type="ECO:0000256" key="14">
    <source>
        <dbReference type="ARBA" id="ARBA00023204"/>
    </source>
</evidence>
<dbReference type="SUPFAM" id="SSF56672">
    <property type="entry name" value="DNA/RNA polymerases"/>
    <property type="match status" value="1"/>
</dbReference>
<dbReference type="PANTHER" id="PTHR10133:SF27">
    <property type="entry name" value="DNA POLYMERASE NU"/>
    <property type="match status" value="1"/>
</dbReference>
<keyword evidence="6 17" id="KW-0548">Nucleotidyltransferase</keyword>
<dbReference type="EC" id="2.7.7.7" evidence="3 16"/>
<evidence type="ECO:0000256" key="6">
    <source>
        <dbReference type="ARBA" id="ARBA00022695"/>
    </source>
</evidence>
<evidence type="ECO:0000313" key="22">
    <source>
        <dbReference type="Proteomes" id="UP000319897"/>
    </source>
</evidence>
<keyword evidence="12 17" id="KW-0239">DNA-directed DNA polymerase</keyword>
<dbReference type="InterPro" id="IPR002298">
    <property type="entry name" value="DNA_polymerase_A"/>
</dbReference>
<dbReference type="InterPro" id="IPR020045">
    <property type="entry name" value="DNA_polI_H3TH"/>
</dbReference>
<evidence type="ECO:0000256" key="3">
    <source>
        <dbReference type="ARBA" id="ARBA00012417"/>
    </source>
</evidence>
<evidence type="ECO:0000256" key="12">
    <source>
        <dbReference type="ARBA" id="ARBA00022932"/>
    </source>
</evidence>
<keyword evidence="14 17" id="KW-0234">DNA repair</keyword>
<dbReference type="OrthoDB" id="9806424at2"/>
<dbReference type="InterPro" id="IPR012337">
    <property type="entry name" value="RNaseH-like_sf"/>
</dbReference>
<keyword evidence="11 17" id="KW-0269">Exonuclease</keyword>
<dbReference type="Gene3D" id="1.20.1060.10">
    <property type="entry name" value="Taq DNA Polymerase, Chain T, domain 4"/>
    <property type="match status" value="1"/>
</dbReference>
<dbReference type="FunFam" id="1.10.150.20:FF:000003">
    <property type="entry name" value="DNA polymerase I"/>
    <property type="match status" value="1"/>
</dbReference>
<dbReference type="SMART" id="SM00474">
    <property type="entry name" value="35EXOc"/>
    <property type="match status" value="1"/>
</dbReference>
<evidence type="ECO:0000256" key="7">
    <source>
        <dbReference type="ARBA" id="ARBA00022705"/>
    </source>
</evidence>
<dbReference type="Gene3D" id="3.30.420.10">
    <property type="entry name" value="Ribonuclease H-like superfamily/Ribonuclease H"/>
    <property type="match status" value="1"/>
</dbReference>
<dbReference type="FunFam" id="1.10.150.20:FF:000002">
    <property type="entry name" value="DNA polymerase I"/>
    <property type="match status" value="1"/>
</dbReference>